<organism evidence="1 2">
    <name type="scientific">Lachnoclostridium phytofermentans</name>
    <dbReference type="NCBI Taxonomy" id="66219"/>
    <lineage>
        <taxon>Bacteria</taxon>
        <taxon>Bacillati</taxon>
        <taxon>Bacillota</taxon>
        <taxon>Clostridia</taxon>
        <taxon>Lachnospirales</taxon>
        <taxon>Lachnospiraceae</taxon>
    </lineage>
</organism>
<name>A0A3D2XCM8_9FIRM</name>
<evidence type="ECO:0000313" key="1">
    <source>
        <dbReference type="EMBL" id="HCL04265.1"/>
    </source>
</evidence>
<dbReference type="Proteomes" id="UP000262969">
    <property type="component" value="Unassembled WGS sequence"/>
</dbReference>
<sequence length="300" mass="35405">MLNVDSIIKNDSVLELSSTMDSIYRTYQKEREQLLADYEMKKKECQQLLLAIDNIRTAYLAPYINQLYQELEEFGSPSKKPNYTVLLTDNSVTKDWKDNEIKRTYLIAKKRLSKYKKDSNDIVTKFLYEWTSNKKKLEVGNQDLKKLRDMVALQKQEYLEEIIKISEIITKLKLYLDVLIDLKININEIILPETEGIHAFLVAKHIAAQIAIRQYPGTVTLESILKLSNTPYEKHYLFIKQVFRFYSNLVELLEHSIAIDFCTKSSITQKEFSWILEKKETMEDSVNKMKRNLFYIQKQV</sequence>
<gene>
    <name evidence="1" type="ORF">DHW61_17965</name>
</gene>
<dbReference type="EMBL" id="DPVV01000586">
    <property type="protein sequence ID" value="HCL04265.1"/>
    <property type="molecule type" value="Genomic_DNA"/>
</dbReference>
<comment type="caution">
    <text evidence="1">The sequence shown here is derived from an EMBL/GenBank/DDBJ whole genome shotgun (WGS) entry which is preliminary data.</text>
</comment>
<accession>A0A3D2XCM8</accession>
<protein>
    <submittedName>
        <fullName evidence="1">Uncharacterized protein</fullName>
    </submittedName>
</protein>
<reference evidence="1 2" key="1">
    <citation type="journal article" date="2018" name="Nat. Biotechnol.">
        <title>A standardized bacterial taxonomy based on genome phylogeny substantially revises the tree of life.</title>
        <authorList>
            <person name="Parks D.H."/>
            <person name="Chuvochina M."/>
            <person name="Waite D.W."/>
            <person name="Rinke C."/>
            <person name="Skarshewski A."/>
            <person name="Chaumeil P.A."/>
            <person name="Hugenholtz P."/>
        </authorList>
    </citation>
    <scope>NUCLEOTIDE SEQUENCE [LARGE SCALE GENOMIC DNA]</scope>
    <source>
        <strain evidence="1">UBA11728</strain>
    </source>
</reference>
<proteinExistence type="predicted"/>
<dbReference type="AlphaFoldDB" id="A0A3D2XCM8"/>
<evidence type="ECO:0000313" key="2">
    <source>
        <dbReference type="Proteomes" id="UP000262969"/>
    </source>
</evidence>